<accession>A0A0C2A798</accession>
<dbReference type="AlphaFoldDB" id="A0A0C2A798"/>
<organism evidence="1 2">
    <name type="scientific">Enhygromyxa salina</name>
    <dbReference type="NCBI Taxonomy" id="215803"/>
    <lineage>
        <taxon>Bacteria</taxon>
        <taxon>Pseudomonadati</taxon>
        <taxon>Myxococcota</taxon>
        <taxon>Polyangia</taxon>
        <taxon>Nannocystales</taxon>
        <taxon>Nannocystaceae</taxon>
        <taxon>Enhygromyxa</taxon>
    </lineage>
</organism>
<protein>
    <submittedName>
        <fullName evidence="1">Uncharacterized protein</fullName>
    </submittedName>
</protein>
<dbReference type="Proteomes" id="UP000031599">
    <property type="component" value="Unassembled WGS sequence"/>
</dbReference>
<reference evidence="1 2" key="1">
    <citation type="submission" date="2014-12" db="EMBL/GenBank/DDBJ databases">
        <title>Genome assembly of Enhygromyxa salina DSM 15201.</title>
        <authorList>
            <person name="Sharma G."/>
            <person name="Subramanian S."/>
        </authorList>
    </citation>
    <scope>NUCLEOTIDE SEQUENCE [LARGE SCALE GENOMIC DNA]</scope>
    <source>
        <strain evidence="1 2">DSM 15201</strain>
    </source>
</reference>
<evidence type="ECO:0000313" key="2">
    <source>
        <dbReference type="Proteomes" id="UP000031599"/>
    </source>
</evidence>
<sequence length="45" mass="4541">MSRILVIGGRGDSVNAPPNAAIAQITAGLERGGGEQAVLRWSPPG</sequence>
<dbReference type="EMBL" id="JMCC02000003">
    <property type="protein sequence ID" value="KIG19333.1"/>
    <property type="molecule type" value="Genomic_DNA"/>
</dbReference>
<proteinExistence type="predicted"/>
<name>A0A0C2A798_9BACT</name>
<gene>
    <name evidence="1" type="ORF">DB30_03889</name>
</gene>
<comment type="caution">
    <text evidence="1">The sequence shown here is derived from an EMBL/GenBank/DDBJ whole genome shotgun (WGS) entry which is preliminary data.</text>
</comment>
<dbReference type="RefSeq" id="WP_153258173.1">
    <property type="nucleotide sequence ID" value="NZ_JMCC02000003.1"/>
</dbReference>
<evidence type="ECO:0000313" key="1">
    <source>
        <dbReference type="EMBL" id="KIG19333.1"/>
    </source>
</evidence>